<feature type="domain" description="DUF218" evidence="1">
    <location>
        <begin position="34"/>
        <end position="146"/>
    </location>
</feature>
<dbReference type="InterPro" id="IPR051599">
    <property type="entry name" value="Cell_Envelope_Assoc"/>
</dbReference>
<protein>
    <submittedName>
        <fullName evidence="2">Uncharacterized SAM-binding protein YcdF (DUF218 family)</fullName>
    </submittedName>
</protein>
<evidence type="ECO:0000313" key="3">
    <source>
        <dbReference type="Proteomes" id="UP000548867"/>
    </source>
</evidence>
<evidence type="ECO:0000259" key="1">
    <source>
        <dbReference type="Pfam" id="PF02698"/>
    </source>
</evidence>
<dbReference type="GO" id="GO:0000270">
    <property type="term" value="P:peptidoglycan metabolic process"/>
    <property type="evidence" value="ECO:0007669"/>
    <property type="project" value="TreeGrafter"/>
</dbReference>
<dbReference type="AlphaFoldDB" id="A0A7W6CLB4"/>
<keyword evidence="3" id="KW-1185">Reference proteome</keyword>
<dbReference type="Proteomes" id="UP000548867">
    <property type="component" value="Unassembled WGS sequence"/>
</dbReference>
<comment type="caution">
    <text evidence="2">The sequence shown here is derived from an EMBL/GenBank/DDBJ whole genome shotgun (WGS) entry which is preliminary data.</text>
</comment>
<dbReference type="GO" id="GO:0043164">
    <property type="term" value="P:Gram-negative-bacterium-type cell wall biogenesis"/>
    <property type="evidence" value="ECO:0007669"/>
    <property type="project" value="TreeGrafter"/>
</dbReference>
<accession>A0A7W6CLB4</accession>
<proteinExistence type="predicted"/>
<dbReference type="Pfam" id="PF02698">
    <property type="entry name" value="DUF218"/>
    <property type="match status" value="1"/>
</dbReference>
<dbReference type="Gene3D" id="3.40.50.620">
    <property type="entry name" value="HUPs"/>
    <property type="match status" value="1"/>
</dbReference>
<reference evidence="2 3" key="1">
    <citation type="submission" date="2020-08" db="EMBL/GenBank/DDBJ databases">
        <title>Genomic Encyclopedia of Type Strains, Phase IV (KMG-IV): sequencing the most valuable type-strain genomes for metagenomic binning, comparative biology and taxonomic classification.</title>
        <authorList>
            <person name="Goeker M."/>
        </authorList>
    </citation>
    <scope>NUCLEOTIDE SEQUENCE [LARGE SCALE GENOMIC DNA]</scope>
    <source>
        <strain evidence="2 3">DSM 27057</strain>
    </source>
</reference>
<dbReference type="CDD" id="cd06259">
    <property type="entry name" value="YdcF-like"/>
    <property type="match status" value="1"/>
</dbReference>
<dbReference type="PANTHER" id="PTHR30336">
    <property type="entry name" value="INNER MEMBRANE PROTEIN, PROBABLE PERMEASE"/>
    <property type="match status" value="1"/>
</dbReference>
<dbReference type="InterPro" id="IPR014729">
    <property type="entry name" value="Rossmann-like_a/b/a_fold"/>
</dbReference>
<dbReference type="PANTHER" id="PTHR30336:SF4">
    <property type="entry name" value="ENVELOPE BIOGENESIS FACTOR ELYC"/>
    <property type="match status" value="1"/>
</dbReference>
<name>A0A7W6CLB4_9SPHN</name>
<dbReference type="RefSeq" id="WP_183622253.1">
    <property type="nucleotide sequence ID" value="NZ_JACIDX010000001.1"/>
</dbReference>
<sequence>MLRRLLALLLTVWALGFAGFAAFQPQPAPIAKADGIIVLTGGEGRIARGLDLLRDGVAPRLLISGVDPEVKPGELAAEYKMSAALLACCITLGYESVDTRSNARESAQWIKRHGLHRVRLVTSDWHMRRAAWELRQTIPADVELTEDAVPTRPSLGILFAEYSKFVLRRLWHIGKG</sequence>
<evidence type="ECO:0000313" key="2">
    <source>
        <dbReference type="EMBL" id="MBB3953572.1"/>
    </source>
</evidence>
<gene>
    <name evidence="2" type="ORF">GGR38_000484</name>
</gene>
<dbReference type="EMBL" id="JACIDX010000001">
    <property type="protein sequence ID" value="MBB3953572.1"/>
    <property type="molecule type" value="Genomic_DNA"/>
</dbReference>
<dbReference type="InterPro" id="IPR003848">
    <property type="entry name" value="DUF218"/>
</dbReference>
<organism evidence="2 3">
    <name type="scientific">Novosphingobium sediminicola</name>
    <dbReference type="NCBI Taxonomy" id="563162"/>
    <lineage>
        <taxon>Bacteria</taxon>
        <taxon>Pseudomonadati</taxon>
        <taxon>Pseudomonadota</taxon>
        <taxon>Alphaproteobacteria</taxon>
        <taxon>Sphingomonadales</taxon>
        <taxon>Sphingomonadaceae</taxon>
        <taxon>Novosphingobium</taxon>
    </lineage>
</organism>
<dbReference type="GO" id="GO:0005886">
    <property type="term" value="C:plasma membrane"/>
    <property type="evidence" value="ECO:0007669"/>
    <property type="project" value="TreeGrafter"/>
</dbReference>